<name>A0ACC6P042_9BURK</name>
<keyword evidence="2" id="KW-1185">Reference proteome</keyword>
<accession>A0ACC6P042</accession>
<dbReference type="Proteomes" id="UP001364695">
    <property type="component" value="Unassembled WGS sequence"/>
</dbReference>
<sequence length="697" mass="76177">MTDKTSADAAALLPHHRHRELAVLQDLLQDMAARDTLRGRIDAWLALTRWLAGPPLWSEVYASGHQVIGHPLQRLAVLADVLDNHADLAAGVRASLHATLMASDATALFGEGGMPGHRGFWAELGERIGSRLLPEPRDDHNLARVLDRQFAHPHELELLEHMPADLFARLAQALLPMDDAALAQQMRQAFFDGFRLLAARVQAEGLAAPVRRRSQPGPVRLSPFHALAQASEELLDALVGAGDAATGGEADPQQVAARWQSRAQRCRDELAWVHEHLDSSGISVDVVFGMGVIECCLLRMEIMVALLLAQHPAERLQQAQRLLALLVRYNMQDRSIRHLLRTNLNLLQRKVVDSAGQTGEHYIAQSPSEYRHIWLAAAGGGLLMVFTAAGKFLLHEWHLAPFFDALFNGLNYTLAFLVLQHLGLLLATKQPAMTAAALANVLRSHDSRHRLERVADTITRIVHSQIAAALGNIIAVVVGAIVFATAWTALAGHPLVDEQFAVDTLQSFNPLSSGTVFYAALTGVILFVASVLGGWIANWATYHRLPLAMAEHPLGERFGRARMERLGQFVDRHLSGWATCVALGLMLGFAPVLGAFLGLPVDVRHVTISSGKLALSALSLQGDGIPVTPLVLWGLAGVACMFVLNLTVSFGLSLYTAMRAFDLPRSDMLALARVLGQRLRRRPLDFIRPSSSMYDNF</sequence>
<evidence type="ECO:0000313" key="2">
    <source>
        <dbReference type="Proteomes" id="UP001364695"/>
    </source>
</evidence>
<protein>
    <submittedName>
        <fullName evidence="1">Uncharacterized protein</fullName>
    </submittedName>
</protein>
<evidence type="ECO:0000313" key="1">
    <source>
        <dbReference type="EMBL" id="MEJ7137457.1"/>
    </source>
</evidence>
<proteinExistence type="predicted"/>
<dbReference type="EMBL" id="JAWDIE010000004">
    <property type="protein sequence ID" value="MEJ7137457.1"/>
    <property type="molecule type" value="Genomic_DNA"/>
</dbReference>
<organism evidence="1 2">
    <name type="scientific">Amphibiibacter pelophylacis</name>
    <dbReference type="NCBI Taxonomy" id="1799477"/>
    <lineage>
        <taxon>Bacteria</taxon>
        <taxon>Pseudomonadati</taxon>
        <taxon>Pseudomonadota</taxon>
        <taxon>Betaproteobacteria</taxon>
        <taxon>Burkholderiales</taxon>
        <taxon>Sphaerotilaceae</taxon>
        <taxon>Amphibiibacter</taxon>
    </lineage>
</organism>
<comment type="caution">
    <text evidence="1">The sequence shown here is derived from an EMBL/GenBank/DDBJ whole genome shotgun (WGS) entry which is preliminary data.</text>
</comment>
<gene>
    <name evidence="1" type="ORF">RV045_03305</name>
</gene>
<reference evidence="1" key="1">
    <citation type="submission" date="2023-10" db="EMBL/GenBank/DDBJ databases">
        <title>Amphibacter perezi, gen. nov., sp. nov. a novel taxa of the family Comamonadaceae, class Betaproteobacteria isolated from the skin microbiota of Pelophylax perezi from different populations.</title>
        <authorList>
            <person name="Costa S."/>
            <person name="Proenca D.N."/>
            <person name="Lopes I."/>
            <person name="Morais P.V."/>
        </authorList>
    </citation>
    <scope>NUCLEOTIDE SEQUENCE</scope>
    <source>
        <strain evidence="1">SL12-8</strain>
    </source>
</reference>